<evidence type="ECO:0000313" key="3">
    <source>
        <dbReference type="Proteomes" id="UP000465785"/>
    </source>
</evidence>
<dbReference type="Proteomes" id="UP000465785">
    <property type="component" value="Chromosome"/>
</dbReference>
<proteinExistence type="predicted"/>
<organism evidence="2 3">
    <name type="scientific">Mycobacterium gallinarum</name>
    <dbReference type="NCBI Taxonomy" id="39689"/>
    <lineage>
        <taxon>Bacteria</taxon>
        <taxon>Bacillati</taxon>
        <taxon>Actinomycetota</taxon>
        <taxon>Actinomycetes</taxon>
        <taxon>Mycobacteriales</taxon>
        <taxon>Mycobacteriaceae</taxon>
        <taxon>Mycobacterium</taxon>
    </lineage>
</organism>
<evidence type="ECO:0008006" key="4">
    <source>
        <dbReference type="Google" id="ProtNLM"/>
    </source>
</evidence>
<keyword evidence="1" id="KW-0560">Oxidoreductase</keyword>
<evidence type="ECO:0000256" key="1">
    <source>
        <dbReference type="ARBA" id="ARBA00023002"/>
    </source>
</evidence>
<dbReference type="InterPro" id="IPR050982">
    <property type="entry name" value="Auxin_biosynth/cation_transpt"/>
</dbReference>
<dbReference type="GO" id="GO:0050660">
    <property type="term" value="F:flavin adenine dinucleotide binding"/>
    <property type="evidence" value="ECO:0007669"/>
    <property type="project" value="TreeGrafter"/>
</dbReference>
<dbReference type="SUPFAM" id="SSF51905">
    <property type="entry name" value="FAD/NAD(P)-binding domain"/>
    <property type="match status" value="1"/>
</dbReference>
<dbReference type="Gene3D" id="3.50.50.60">
    <property type="entry name" value="FAD/NAD(P)-binding domain"/>
    <property type="match status" value="1"/>
</dbReference>
<name>A0A9W4B4G5_9MYCO</name>
<evidence type="ECO:0000313" key="2">
    <source>
        <dbReference type="EMBL" id="BBY93861.1"/>
    </source>
</evidence>
<dbReference type="PANTHER" id="PTHR43539:SF89">
    <property type="entry name" value="NAD(P)-BINDING DOMAIN-CONTAINING PROTEIN"/>
    <property type="match status" value="1"/>
</dbReference>
<reference evidence="2 3" key="1">
    <citation type="journal article" date="2019" name="Emerg. Microbes Infect.">
        <title>Comprehensive subspecies identification of 175 nontuberculous mycobacteria species based on 7547 genomic profiles.</title>
        <authorList>
            <person name="Matsumoto Y."/>
            <person name="Kinjo T."/>
            <person name="Motooka D."/>
            <person name="Nabeya D."/>
            <person name="Jung N."/>
            <person name="Uechi K."/>
            <person name="Horii T."/>
            <person name="Iida T."/>
            <person name="Fujita J."/>
            <person name="Nakamura S."/>
        </authorList>
    </citation>
    <scope>NUCLEOTIDE SEQUENCE [LARGE SCALE GENOMIC DNA]</scope>
    <source>
        <strain evidence="2 3">JCM 6399</strain>
    </source>
</reference>
<dbReference type="AlphaFoldDB" id="A0A9W4B4G5"/>
<dbReference type="GO" id="GO:0004497">
    <property type="term" value="F:monooxygenase activity"/>
    <property type="evidence" value="ECO:0007669"/>
    <property type="project" value="TreeGrafter"/>
</dbReference>
<sequence>MRTIEADYLVVGAGAMGLAFTDTLVAETDATVVVVDRNDQPGGHWTAAYPFVRLHQPSAYYGVNSRSLGSDTIDHSGLNAGYYELASGAEVCAYFDAVMRQHLLPTGRVTYLPMSEYLGDRRVRTLGGEEIEVAARRVVTTHVEIIVPSMRGPSYDVAAGVECVPPNALPRLREARGRYVIVGAGKTAMDACLWLLRHGVAPARLTWIKPRDSWLLDRAAIQPGSQFARGVLRDFSNQLNAVLEAESLPDLFTILEDKGCLQRIDTSIEPTMYRCAILSKAELEELRRISDVVRTGHVQSIEPGRITLEGGTRDIDDSALYIDCSADGFARIAPATIFTDEGIALQAVRTCQPAFSAAVIGHVEATYPDDETKNAYCNPVPYPSDPIDWLRMMLAFNKNQLQWFSDPDMMAWVDASRLNVLHHVSAGVSERAREKIISVLNSNMPVINDKLEKLIAQA</sequence>
<dbReference type="Pfam" id="PF13450">
    <property type="entry name" value="NAD_binding_8"/>
    <property type="match status" value="1"/>
</dbReference>
<dbReference type="KEGG" id="mgau:MGALJ_35300"/>
<dbReference type="InterPro" id="IPR036188">
    <property type="entry name" value="FAD/NAD-bd_sf"/>
</dbReference>
<dbReference type="EMBL" id="AP022601">
    <property type="protein sequence ID" value="BBY93861.1"/>
    <property type="molecule type" value="Genomic_DNA"/>
</dbReference>
<gene>
    <name evidence="2" type="ORF">MGALJ_35300</name>
</gene>
<protein>
    <recommendedName>
        <fullName evidence="4">NAD(P)/FAD-dependent oxidoreductase</fullName>
    </recommendedName>
</protein>
<dbReference type="PANTHER" id="PTHR43539">
    <property type="entry name" value="FLAVIN-BINDING MONOOXYGENASE-LIKE PROTEIN (AFU_ORTHOLOGUE AFUA_4G09220)"/>
    <property type="match status" value="1"/>
</dbReference>
<keyword evidence="3" id="KW-1185">Reference proteome</keyword>
<dbReference type="RefSeq" id="WP_163730746.1">
    <property type="nucleotide sequence ID" value="NZ_AP022601.1"/>
</dbReference>
<accession>A0A9W4B4G5</accession>